<dbReference type="Proteomes" id="UP000887581">
    <property type="component" value="Unplaced"/>
</dbReference>
<proteinExistence type="predicted"/>
<organism evidence="1 2">
    <name type="scientific">Setaria digitata</name>
    <dbReference type="NCBI Taxonomy" id="48799"/>
    <lineage>
        <taxon>Eukaryota</taxon>
        <taxon>Metazoa</taxon>
        <taxon>Ecdysozoa</taxon>
        <taxon>Nematoda</taxon>
        <taxon>Chromadorea</taxon>
        <taxon>Rhabditida</taxon>
        <taxon>Spirurina</taxon>
        <taxon>Spiruromorpha</taxon>
        <taxon>Filarioidea</taxon>
        <taxon>Setariidae</taxon>
        <taxon>Setaria</taxon>
    </lineage>
</organism>
<sequence length="71" mass="7856">MTLTDGDVVGGVMIHEVGKEQLNGGTREGTNPLLMALLGSDADLQSLNKGKFDTQYHEYMYDDGTNYERLM</sequence>
<evidence type="ECO:0000313" key="2">
    <source>
        <dbReference type="WBParaSite" id="sdigi.contig21.g1822.t1"/>
    </source>
</evidence>
<dbReference type="WBParaSite" id="sdigi.contig21.g1822.t1">
    <property type="protein sequence ID" value="sdigi.contig21.g1822.t1"/>
    <property type="gene ID" value="sdigi.contig21.g1822"/>
</dbReference>
<accession>A0A915PJU2</accession>
<keyword evidence="1" id="KW-1185">Reference proteome</keyword>
<protein>
    <submittedName>
        <fullName evidence="2">Uncharacterized protein</fullName>
    </submittedName>
</protein>
<dbReference type="AlphaFoldDB" id="A0A915PJU2"/>
<name>A0A915PJU2_9BILA</name>
<reference evidence="2" key="1">
    <citation type="submission" date="2022-11" db="UniProtKB">
        <authorList>
            <consortium name="WormBaseParasite"/>
        </authorList>
    </citation>
    <scope>IDENTIFICATION</scope>
</reference>
<evidence type="ECO:0000313" key="1">
    <source>
        <dbReference type="Proteomes" id="UP000887581"/>
    </source>
</evidence>